<dbReference type="GO" id="GO:0003700">
    <property type="term" value="F:DNA-binding transcription factor activity"/>
    <property type="evidence" value="ECO:0000318"/>
    <property type="project" value="GO_Central"/>
</dbReference>
<proteinExistence type="predicted"/>
<dbReference type="SMART" id="SM00430">
    <property type="entry name" value="HOLI"/>
    <property type="match status" value="1"/>
</dbReference>
<dbReference type="SMART" id="SM00399">
    <property type="entry name" value="ZnF_C4"/>
    <property type="match status" value="1"/>
</dbReference>
<dbReference type="EnsemblMetazoa" id="PPA47080.1">
    <property type="protein sequence ID" value="PPA47080.1"/>
    <property type="gene ID" value="WBGene00304940"/>
</dbReference>
<accession>A0A8R1ZA48</accession>
<keyword evidence="5" id="KW-0238">DNA-binding</keyword>
<dbReference type="SUPFAM" id="SSF57716">
    <property type="entry name" value="Glucocorticoid receptor-like (DNA-binding domain)"/>
    <property type="match status" value="1"/>
</dbReference>
<evidence type="ECO:0000256" key="4">
    <source>
        <dbReference type="ARBA" id="ARBA00023015"/>
    </source>
</evidence>
<evidence type="ECO:0000256" key="3">
    <source>
        <dbReference type="ARBA" id="ARBA00022833"/>
    </source>
</evidence>
<keyword evidence="6" id="KW-0804">Transcription</keyword>
<dbReference type="PROSITE" id="PS51030">
    <property type="entry name" value="NUCLEAR_REC_DBD_2"/>
    <property type="match status" value="1"/>
</dbReference>
<evidence type="ECO:0000256" key="2">
    <source>
        <dbReference type="ARBA" id="ARBA00022771"/>
    </source>
</evidence>
<dbReference type="GO" id="GO:0043565">
    <property type="term" value="F:sequence-specific DNA binding"/>
    <property type="evidence" value="ECO:0007669"/>
    <property type="project" value="InterPro"/>
</dbReference>
<feature type="compositionally biased region" description="Low complexity" evidence="9">
    <location>
        <begin position="101"/>
        <end position="118"/>
    </location>
</feature>
<gene>
    <name evidence="12" type="primary">WBGene00304940</name>
</gene>
<evidence type="ECO:0000313" key="12">
    <source>
        <dbReference type="EnsemblMetazoa" id="PPA47080.1"/>
    </source>
</evidence>
<keyword evidence="1" id="KW-0479">Metal-binding</keyword>
<dbReference type="Proteomes" id="UP000005239">
    <property type="component" value="Unassembled WGS sequence"/>
</dbReference>
<evidence type="ECO:0000256" key="9">
    <source>
        <dbReference type="SAM" id="MobiDB-lite"/>
    </source>
</evidence>
<evidence type="ECO:0000313" key="13">
    <source>
        <dbReference type="Proteomes" id="UP000005239"/>
    </source>
</evidence>
<dbReference type="PROSITE" id="PS51843">
    <property type="entry name" value="NR_LBD"/>
    <property type="match status" value="1"/>
</dbReference>
<evidence type="ECO:0000256" key="8">
    <source>
        <dbReference type="ARBA" id="ARBA00023242"/>
    </source>
</evidence>
<keyword evidence="13" id="KW-1185">Reference proteome</keyword>
<dbReference type="PANTHER" id="PTHR46011:SF6">
    <property type="entry name" value="HIGH ZINC ACTIVATED NUCLEAR RECEPTOR PROTEIN"/>
    <property type="match status" value="1"/>
</dbReference>
<evidence type="ECO:0000256" key="5">
    <source>
        <dbReference type="ARBA" id="ARBA00023125"/>
    </source>
</evidence>
<organism evidence="12 13">
    <name type="scientific">Pristionchus pacificus</name>
    <name type="common">Parasitic nematode worm</name>
    <dbReference type="NCBI Taxonomy" id="54126"/>
    <lineage>
        <taxon>Eukaryota</taxon>
        <taxon>Metazoa</taxon>
        <taxon>Ecdysozoa</taxon>
        <taxon>Nematoda</taxon>
        <taxon>Chromadorea</taxon>
        <taxon>Rhabditida</taxon>
        <taxon>Rhabditina</taxon>
        <taxon>Diplogasteromorpha</taxon>
        <taxon>Diplogasteroidea</taxon>
        <taxon>Neodiplogasteridae</taxon>
        <taxon>Pristionchus</taxon>
    </lineage>
</organism>
<dbReference type="Pfam" id="PF00104">
    <property type="entry name" value="Hormone_recep"/>
    <property type="match status" value="1"/>
</dbReference>
<dbReference type="GO" id="GO:0005634">
    <property type="term" value="C:nucleus"/>
    <property type="evidence" value="ECO:0000318"/>
    <property type="project" value="GO_Central"/>
</dbReference>
<dbReference type="InterPro" id="IPR000536">
    <property type="entry name" value="Nucl_hrmn_rcpt_lig-bd"/>
</dbReference>
<keyword evidence="4" id="KW-0805">Transcription regulation</keyword>
<evidence type="ECO:0000256" key="7">
    <source>
        <dbReference type="ARBA" id="ARBA00023170"/>
    </source>
</evidence>
<dbReference type="AlphaFoldDB" id="A0A8R1ZA48"/>
<dbReference type="SUPFAM" id="SSF48508">
    <property type="entry name" value="Nuclear receptor ligand-binding domain"/>
    <property type="match status" value="1"/>
</dbReference>
<evidence type="ECO:0000256" key="6">
    <source>
        <dbReference type="ARBA" id="ARBA00023163"/>
    </source>
</evidence>
<dbReference type="Pfam" id="PF00105">
    <property type="entry name" value="zf-C4"/>
    <property type="match status" value="1"/>
</dbReference>
<feature type="domain" description="Nuclear receptor" evidence="10">
    <location>
        <begin position="11"/>
        <end position="88"/>
    </location>
</feature>
<feature type="domain" description="NR LBD" evidence="11">
    <location>
        <begin position="109"/>
        <end position="388"/>
    </location>
</feature>
<sequence>MPVKGSSRQIDRDCLVCGQNTRIAHLGIDACRACAVFYRRARRGQDLVCRSTTGGCPRGKTLNCKRCRLDHIEKLVNQSGALPELATASSSAEQIEKDDSNSPSEDSGESSNPAASSSRIPQITDLPIIDRLKTHYRTMCWARLMGETQSRSEPPHPLEISLETGPFLPATIGSLAVANRILLTALLEFASSVFPEFGQLEKKEKWDIVVNNFYRVRLLEGCYRAGIIYPDDMNKKFAGYTTWMSIDNIEYFYSDAKGDKAKAVEHIQHSTIRLPDVRKAREVIQRVNPCLEEFLVVLCIMFWSLGEMTVRDEITRIGETYTEAILKELHAFYREHMKIDDYATRLGQLMMFIPMFDRSKDMKEHFEVLHLLGVLPADNFTYLLQKSN</sequence>
<dbReference type="InterPro" id="IPR035500">
    <property type="entry name" value="NHR-like_dom_sf"/>
</dbReference>
<dbReference type="Gene3D" id="3.30.50.10">
    <property type="entry name" value="Erythroid Transcription Factor GATA-1, subunit A"/>
    <property type="match status" value="1"/>
</dbReference>
<evidence type="ECO:0000256" key="1">
    <source>
        <dbReference type="ARBA" id="ARBA00022723"/>
    </source>
</evidence>
<dbReference type="InterPro" id="IPR001628">
    <property type="entry name" value="Znf_hrmn_rcpt"/>
</dbReference>
<evidence type="ECO:0000259" key="10">
    <source>
        <dbReference type="PROSITE" id="PS51030"/>
    </source>
</evidence>
<keyword evidence="2" id="KW-0863">Zinc-finger</keyword>
<keyword evidence="8" id="KW-0539">Nucleus</keyword>
<dbReference type="PANTHER" id="PTHR46011">
    <property type="entry name" value="NUCLEAR HORMONE RECEPTOR FAMILY MEMBER NHR-86-RELATED"/>
    <property type="match status" value="1"/>
</dbReference>
<reference evidence="13" key="1">
    <citation type="journal article" date="2008" name="Nat. Genet.">
        <title>The Pristionchus pacificus genome provides a unique perspective on nematode lifestyle and parasitism.</title>
        <authorList>
            <person name="Dieterich C."/>
            <person name="Clifton S.W."/>
            <person name="Schuster L.N."/>
            <person name="Chinwalla A."/>
            <person name="Delehaunty K."/>
            <person name="Dinkelacker I."/>
            <person name="Fulton L."/>
            <person name="Fulton R."/>
            <person name="Godfrey J."/>
            <person name="Minx P."/>
            <person name="Mitreva M."/>
            <person name="Roeseler W."/>
            <person name="Tian H."/>
            <person name="Witte H."/>
            <person name="Yang S.P."/>
            <person name="Wilson R.K."/>
            <person name="Sommer R.J."/>
        </authorList>
    </citation>
    <scope>NUCLEOTIDE SEQUENCE [LARGE SCALE GENOMIC DNA]</scope>
    <source>
        <strain evidence="13">PS312</strain>
    </source>
</reference>
<reference evidence="12" key="2">
    <citation type="submission" date="2022-06" db="UniProtKB">
        <authorList>
            <consortium name="EnsemblMetazoa"/>
        </authorList>
    </citation>
    <scope>IDENTIFICATION</scope>
    <source>
        <strain evidence="12">PS312</strain>
    </source>
</reference>
<protein>
    <recommendedName>
        <fullName evidence="14">Nuclear receptor</fullName>
    </recommendedName>
</protein>
<feature type="region of interest" description="Disordered" evidence="9">
    <location>
        <begin position="83"/>
        <end position="118"/>
    </location>
</feature>
<keyword evidence="3" id="KW-0862">Zinc</keyword>
<dbReference type="InterPro" id="IPR013088">
    <property type="entry name" value="Znf_NHR/GATA"/>
</dbReference>
<evidence type="ECO:0008006" key="14">
    <source>
        <dbReference type="Google" id="ProtNLM"/>
    </source>
</evidence>
<dbReference type="Gene3D" id="1.10.565.10">
    <property type="entry name" value="Retinoid X Receptor"/>
    <property type="match status" value="1"/>
</dbReference>
<dbReference type="PRINTS" id="PR00047">
    <property type="entry name" value="STROIDFINGER"/>
</dbReference>
<name>A0A8R1ZA48_PRIPA</name>
<keyword evidence="7" id="KW-0675">Receptor</keyword>
<evidence type="ECO:0000259" key="11">
    <source>
        <dbReference type="PROSITE" id="PS51843"/>
    </source>
</evidence>
<dbReference type="GO" id="GO:0008270">
    <property type="term" value="F:zinc ion binding"/>
    <property type="evidence" value="ECO:0007669"/>
    <property type="project" value="UniProtKB-KW"/>
</dbReference>